<evidence type="ECO:0000256" key="2">
    <source>
        <dbReference type="SAM" id="MobiDB-lite"/>
    </source>
</evidence>
<keyword evidence="5" id="KW-1185">Reference proteome</keyword>
<organism evidence="4 5">
    <name type="scientific">Ceratodon purpureus</name>
    <name type="common">Fire moss</name>
    <name type="synonym">Dicranum purpureum</name>
    <dbReference type="NCBI Taxonomy" id="3225"/>
    <lineage>
        <taxon>Eukaryota</taxon>
        <taxon>Viridiplantae</taxon>
        <taxon>Streptophyta</taxon>
        <taxon>Embryophyta</taxon>
        <taxon>Bryophyta</taxon>
        <taxon>Bryophytina</taxon>
        <taxon>Bryopsida</taxon>
        <taxon>Dicranidae</taxon>
        <taxon>Pseudoditrichales</taxon>
        <taxon>Ditrichaceae</taxon>
        <taxon>Ceratodon</taxon>
    </lineage>
</organism>
<evidence type="ECO:0000256" key="1">
    <source>
        <dbReference type="ARBA" id="ARBA00011074"/>
    </source>
</evidence>
<feature type="domain" description="Deubiquitinating enzyme MINDY-3/4 conserved" evidence="3">
    <location>
        <begin position="130"/>
        <end position="503"/>
    </location>
</feature>
<dbReference type="AlphaFoldDB" id="A0A8T0HPD8"/>
<dbReference type="Proteomes" id="UP000822688">
    <property type="component" value="Chromosome V"/>
</dbReference>
<comment type="similarity">
    <text evidence="1">Belongs to the MINDY deubiquitinase family. FAM188 subfamily.</text>
</comment>
<reference evidence="4" key="1">
    <citation type="submission" date="2020-06" db="EMBL/GenBank/DDBJ databases">
        <title>WGS assembly of Ceratodon purpureus strain R40.</title>
        <authorList>
            <person name="Carey S.B."/>
            <person name="Jenkins J."/>
            <person name="Shu S."/>
            <person name="Lovell J.T."/>
            <person name="Sreedasyam A."/>
            <person name="Maumus F."/>
            <person name="Tiley G.P."/>
            <person name="Fernandez-Pozo N."/>
            <person name="Barry K."/>
            <person name="Chen C."/>
            <person name="Wang M."/>
            <person name="Lipzen A."/>
            <person name="Daum C."/>
            <person name="Saski C.A."/>
            <person name="Payton A.C."/>
            <person name="Mcbreen J.C."/>
            <person name="Conrad R.E."/>
            <person name="Kollar L.M."/>
            <person name="Olsson S."/>
            <person name="Huttunen S."/>
            <person name="Landis J.B."/>
            <person name="Wickett N.J."/>
            <person name="Johnson M.G."/>
            <person name="Rensing S.A."/>
            <person name="Grimwood J."/>
            <person name="Schmutz J."/>
            <person name="Mcdaniel S.F."/>
        </authorList>
    </citation>
    <scope>NUCLEOTIDE SEQUENCE</scope>
    <source>
        <strain evidence="4">R40</strain>
    </source>
</reference>
<dbReference type="InterPro" id="IPR025257">
    <property type="entry name" value="MINDY-3/4_CD"/>
</dbReference>
<dbReference type="Pfam" id="PF13898">
    <property type="entry name" value="MINDY-3_4_CD"/>
    <property type="match status" value="1"/>
</dbReference>
<dbReference type="GO" id="GO:1990380">
    <property type="term" value="F:K48-linked deubiquitinase activity"/>
    <property type="evidence" value="ECO:0007669"/>
    <property type="project" value="InterPro"/>
</dbReference>
<dbReference type="EMBL" id="CM026426">
    <property type="protein sequence ID" value="KAG0572503.1"/>
    <property type="molecule type" value="Genomic_DNA"/>
</dbReference>
<evidence type="ECO:0000313" key="4">
    <source>
        <dbReference type="EMBL" id="KAG0572503.1"/>
    </source>
</evidence>
<accession>A0A8T0HPD8</accession>
<evidence type="ECO:0000313" key="5">
    <source>
        <dbReference type="Proteomes" id="UP000822688"/>
    </source>
</evidence>
<feature type="region of interest" description="Disordered" evidence="2">
    <location>
        <begin position="14"/>
        <end position="44"/>
    </location>
</feature>
<dbReference type="InterPro" id="IPR039785">
    <property type="entry name" value="MINY3/4"/>
</dbReference>
<dbReference type="GO" id="GO:0071108">
    <property type="term" value="P:protein K48-linked deubiquitination"/>
    <property type="evidence" value="ECO:0007669"/>
    <property type="project" value="InterPro"/>
</dbReference>
<dbReference type="EMBL" id="CM026426">
    <property type="protein sequence ID" value="KAG0572502.1"/>
    <property type="molecule type" value="Genomic_DNA"/>
</dbReference>
<dbReference type="SMART" id="SM01174">
    <property type="entry name" value="DUF4205"/>
    <property type="match status" value="1"/>
</dbReference>
<name>A0A8T0HPD8_CERPU</name>
<dbReference type="GO" id="GO:0004843">
    <property type="term" value="F:cysteine-type deubiquitinase activity"/>
    <property type="evidence" value="ECO:0007669"/>
    <property type="project" value="UniProtKB-EC"/>
</dbReference>
<sequence length="626" mass="69006">MGEHDDEELKLAFRMSLQPAPDAKRSKPRDVAGSNESPEAMDRRLQRELRAAAAEQRRVSALGALDASSSVSIDSSVGVSLTKLRTPTKLTDRSEGLAPLRDAAEKTNRGKRRVEDERQQLLLRVAEQLYMLVFGTKVSKDVLCQWCHQGFRFSPDPETSLGLVQREGGPCGVLAPIQALVLKYLLFSTEDEKDIGMINRPTLRSSPLKSLQTGNNDVADVKLIFSDIQRTRALVQGMGETLWRAGGKRKAVVAVLDIPDRHDDHGSNEQEQDEAIAKALEALNLDSGKELHRLIRVSTVTSISALHQQLHSSLSGFRSPWGALLLLFSLLLSRGLDLVHLDRDDPDQPLVTLPFGHASQEIVNLLLCGQAVPNVFDNNMDLGGVCMKGISTSVEVGFLTYFESLNLCHVGRNLKCPKWPIWVIGSDSHYSILFALDTSVQDETQIEDHESRIRQAFDAQDQSGGGGFISPEALQQILFDLKIDMPQDMLNNLCSSDIVIWNELWQALLQVDKTKGGLKDSAAVLGKRQFEVYHFNGIAKTVASSGDVTQQRPRLTKVRVSVPPKWTPDTALVEEYKAMRSDGTQGSAGSGALVPEPAQHAQLVDCIRTRWQRATCNWTGDAPSIV</sequence>
<dbReference type="PANTHER" id="PTHR12473:SF8">
    <property type="entry name" value="UBIQUITIN CARBOXYL-TERMINAL HYDROLASE MINDY-4-RELATED"/>
    <property type="match status" value="1"/>
</dbReference>
<protein>
    <recommendedName>
        <fullName evidence="3">Deubiquitinating enzyme MINDY-3/4 conserved domain-containing protein</fullName>
    </recommendedName>
</protein>
<gene>
    <name evidence="4" type="ORF">KC19_VG100600</name>
</gene>
<comment type="caution">
    <text evidence="4">The sequence shown here is derived from an EMBL/GenBank/DDBJ whole genome shotgun (WGS) entry which is preliminary data.</text>
</comment>
<dbReference type="PANTHER" id="PTHR12473">
    <property type="entry name" value="UBIQUITIN CARBOXYL-TERMINAL HYDROLASE MINDY-4-RELATED"/>
    <property type="match status" value="1"/>
</dbReference>
<proteinExistence type="inferred from homology"/>
<dbReference type="GO" id="GO:0006508">
    <property type="term" value="P:proteolysis"/>
    <property type="evidence" value="ECO:0007669"/>
    <property type="project" value="UniProtKB-KW"/>
</dbReference>
<evidence type="ECO:0000259" key="3">
    <source>
        <dbReference type="SMART" id="SM01174"/>
    </source>
</evidence>